<accession>A0A6J3M369</accession>
<dbReference type="AlphaFoldDB" id="A0A6J3M369"/>
<evidence type="ECO:0000256" key="2">
    <source>
        <dbReference type="ARBA" id="ARBA00006829"/>
    </source>
</evidence>
<keyword evidence="9" id="KW-1185">Reference proteome</keyword>
<dbReference type="PANTHER" id="PTHR23506">
    <property type="entry name" value="GH10249P"/>
    <property type="match status" value="1"/>
</dbReference>
<evidence type="ECO:0000256" key="5">
    <source>
        <dbReference type="ARBA" id="ARBA00022989"/>
    </source>
</evidence>
<evidence type="ECO:0000313" key="10">
    <source>
        <dbReference type="RefSeq" id="XP_033458413.1"/>
    </source>
</evidence>
<proteinExistence type="inferred from homology"/>
<dbReference type="Proteomes" id="UP000504637">
    <property type="component" value="Unplaced"/>
</dbReference>
<dbReference type="Pfam" id="PF07690">
    <property type="entry name" value="MFS_1"/>
    <property type="match status" value="1"/>
</dbReference>
<keyword evidence="4 7" id="KW-0812">Transmembrane</keyword>
<dbReference type="GeneID" id="54360391"/>
<feature type="transmembrane region" description="Helical" evidence="7">
    <location>
        <begin position="37"/>
        <end position="57"/>
    </location>
</feature>
<feature type="transmembrane region" description="Helical" evidence="7">
    <location>
        <begin position="375"/>
        <end position="394"/>
    </location>
</feature>
<dbReference type="InterPro" id="IPR011701">
    <property type="entry name" value="MFS"/>
</dbReference>
<dbReference type="PROSITE" id="PS50850">
    <property type="entry name" value="MFS"/>
    <property type="match status" value="1"/>
</dbReference>
<evidence type="ECO:0000256" key="3">
    <source>
        <dbReference type="ARBA" id="ARBA00022448"/>
    </source>
</evidence>
<evidence type="ECO:0000256" key="1">
    <source>
        <dbReference type="ARBA" id="ARBA00004141"/>
    </source>
</evidence>
<reference evidence="10" key="3">
    <citation type="submission" date="2025-08" db="UniProtKB">
        <authorList>
            <consortium name="RefSeq"/>
        </authorList>
    </citation>
    <scope>IDENTIFICATION</scope>
    <source>
        <strain evidence="10">CBS 342.82</strain>
    </source>
</reference>
<feature type="transmembrane region" description="Helical" evidence="7">
    <location>
        <begin position="245"/>
        <end position="264"/>
    </location>
</feature>
<dbReference type="Gene3D" id="1.20.1250.20">
    <property type="entry name" value="MFS general substrate transporter like domains"/>
    <property type="match status" value="2"/>
</dbReference>
<feature type="transmembrane region" description="Helical" evidence="7">
    <location>
        <begin position="302"/>
        <end position="328"/>
    </location>
</feature>
<feature type="transmembrane region" description="Helical" evidence="7">
    <location>
        <begin position="128"/>
        <end position="150"/>
    </location>
</feature>
<dbReference type="PRINTS" id="PR01035">
    <property type="entry name" value="TCRTETA"/>
</dbReference>
<reference evidence="10" key="2">
    <citation type="submission" date="2020-04" db="EMBL/GenBank/DDBJ databases">
        <authorList>
            <consortium name="NCBI Genome Project"/>
        </authorList>
    </citation>
    <scope>NUCLEOTIDE SEQUENCE</scope>
    <source>
        <strain evidence="10">CBS 342.82</strain>
    </source>
</reference>
<evidence type="ECO:0000313" key="9">
    <source>
        <dbReference type="Proteomes" id="UP000504637"/>
    </source>
</evidence>
<feature type="transmembrane region" description="Helical" evidence="7">
    <location>
        <begin position="271"/>
        <end position="290"/>
    </location>
</feature>
<evidence type="ECO:0000256" key="6">
    <source>
        <dbReference type="ARBA" id="ARBA00023136"/>
    </source>
</evidence>
<organism evidence="10">
    <name type="scientific">Dissoconium aciculare CBS 342.82</name>
    <dbReference type="NCBI Taxonomy" id="1314786"/>
    <lineage>
        <taxon>Eukaryota</taxon>
        <taxon>Fungi</taxon>
        <taxon>Dikarya</taxon>
        <taxon>Ascomycota</taxon>
        <taxon>Pezizomycotina</taxon>
        <taxon>Dothideomycetes</taxon>
        <taxon>Dothideomycetidae</taxon>
        <taxon>Mycosphaerellales</taxon>
        <taxon>Dissoconiaceae</taxon>
        <taxon>Dissoconium</taxon>
    </lineage>
</organism>
<dbReference type="GO" id="GO:0022857">
    <property type="term" value="F:transmembrane transporter activity"/>
    <property type="evidence" value="ECO:0007669"/>
    <property type="project" value="InterPro"/>
</dbReference>
<dbReference type="InterPro" id="IPR050930">
    <property type="entry name" value="MFS_Vesicular_Transporter"/>
</dbReference>
<feature type="transmembrane region" description="Helical" evidence="7">
    <location>
        <begin position="69"/>
        <end position="86"/>
    </location>
</feature>
<feature type="domain" description="Major facilitator superfamily (MFS) profile" evidence="8">
    <location>
        <begin position="1"/>
        <end position="396"/>
    </location>
</feature>
<keyword evidence="6 7" id="KW-0472">Membrane</keyword>
<evidence type="ECO:0000259" key="8">
    <source>
        <dbReference type="PROSITE" id="PS50850"/>
    </source>
</evidence>
<dbReference type="InterPro" id="IPR036259">
    <property type="entry name" value="MFS_trans_sf"/>
</dbReference>
<dbReference type="InterPro" id="IPR001958">
    <property type="entry name" value="Tet-R_TetA/multi-R_MdtG-like"/>
</dbReference>
<evidence type="ECO:0000256" key="4">
    <source>
        <dbReference type="ARBA" id="ARBA00022692"/>
    </source>
</evidence>
<comment type="subcellular location">
    <subcellularLocation>
        <location evidence="1">Membrane</location>
        <topology evidence="1">Multi-pass membrane protein</topology>
    </subcellularLocation>
</comment>
<gene>
    <name evidence="10" type="ORF">K489DRAFT_358920</name>
</gene>
<dbReference type="InterPro" id="IPR020846">
    <property type="entry name" value="MFS_dom"/>
</dbReference>
<sequence>MLISNSQDTFAYAVLPPILPFVLPSRAQVPADQVQRWVALLPTLTAIATIAASPLAGWLGDRLDRRKPLFIGAIIVRWAGISLIMIGTHLGLWISGVVLYGAASAIVWSTSLALIIDRAPVEQLGQMLSFTGLSLSIGVLLGPALGGIIYERAGHYAVWSTVLGVTVLDFLLRIFLIESPRVKVSSRGSNLAASPLIALQLLRSPRMLVALFGACIQAAILTSFDSSLTIYVAQTFHWGSLQAGLLWLAFCVPAFASPLVGMLGDKCGVRPVMAAAFLGAAPVLAAMQFVDSDSTGDKVLLCFLLALLGSLLGTSISLFSAEVSHVVHAMADQRPGMWGEHGVIAQAEATLWAFYMLGMAIGPLIGGFVHGWPALNWTLAALSMAASVLVIIFLKP</sequence>
<dbReference type="GO" id="GO:0016020">
    <property type="term" value="C:membrane"/>
    <property type="evidence" value="ECO:0007669"/>
    <property type="project" value="UniProtKB-SubCell"/>
</dbReference>
<feature type="transmembrane region" description="Helical" evidence="7">
    <location>
        <begin position="349"/>
        <end position="369"/>
    </location>
</feature>
<protein>
    <submittedName>
        <fullName evidence="10">MFS general substrate transporter</fullName>
    </submittedName>
</protein>
<evidence type="ECO:0000256" key="7">
    <source>
        <dbReference type="SAM" id="Phobius"/>
    </source>
</evidence>
<dbReference type="RefSeq" id="XP_033458413.1">
    <property type="nucleotide sequence ID" value="XM_033602591.1"/>
</dbReference>
<dbReference type="SUPFAM" id="SSF103473">
    <property type="entry name" value="MFS general substrate transporter"/>
    <property type="match status" value="1"/>
</dbReference>
<keyword evidence="3" id="KW-0813">Transport</keyword>
<feature type="transmembrane region" description="Helical" evidence="7">
    <location>
        <begin position="156"/>
        <end position="177"/>
    </location>
</feature>
<feature type="transmembrane region" description="Helical" evidence="7">
    <location>
        <begin position="208"/>
        <end position="233"/>
    </location>
</feature>
<keyword evidence="5 7" id="KW-1133">Transmembrane helix</keyword>
<feature type="transmembrane region" description="Helical" evidence="7">
    <location>
        <begin position="92"/>
        <end position="116"/>
    </location>
</feature>
<dbReference type="OrthoDB" id="5086884at2759"/>
<name>A0A6J3M369_9PEZI</name>
<reference evidence="10" key="1">
    <citation type="submission" date="2020-01" db="EMBL/GenBank/DDBJ databases">
        <authorList>
            <consortium name="DOE Joint Genome Institute"/>
            <person name="Haridas S."/>
            <person name="Albert R."/>
            <person name="Binder M."/>
            <person name="Bloem J."/>
            <person name="Labutti K."/>
            <person name="Salamov A."/>
            <person name="Andreopoulos B."/>
            <person name="Baker S.E."/>
            <person name="Barry K."/>
            <person name="Bills G."/>
            <person name="Bluhm B.H."/>
            <person name="Cannon C."/>
            <person name="Castanera R."/>
            <person name="Culley D.E."/>
            <person name="Daum C."/>
            <person name="Ezra D."/>
            <person name="Gonzalez J.B."/>
            <person name="Henrissat B."/>
            <person name="Kuo A."/>
            <person name="Liang C."/>
            <person name="Lipzen A."/>
            <person name="Lutzoni F."/>
            <person name="Magnuson J."/>
            <person name="Mondo S."/>
            <person name="Nolan M."/>
            <person name="Ohm R."/>
            <person name="Pangilinan J."/>
            <person name="Park H.-J."/>
            <person name="Ramirez L."/>
            <person name="Alfaro M."/>
            <person name="Sun H."/>
            <person name="Tritt A."/>
            <person name="Yoshinaga Y."/>
            <person name="Zwiers L.-H."/>
            <person name="Turgeon B.G."/>
            <person name="Goodwin S.B."/>
            <person name="Spatafora J.W."/>
            <person name="Crous P.W."/>
            <person name="Grigoriev I.V."/>
        </authorList>
    </citation>
    <scope>NUCLEOTIDE SEQUENCE</scope>
    <source>
        <strain evidence="10">CBS 342.82</strain>
    </source>
</reference>
<comment type="similarity">
    <text evidence="2">Belongs to the major facilitator superfamily. Vesicular transporter family.</text>
</comment>
<dbReference type="PANTHER" id="PTHR23506:SF23">
    <property type="entry name" value="GH10249P"/>
    <property type="match status" value="1"/>
</dbReference>